<organism evidence="2 3">
    <name type="scientific">Brachybacterium kimchii</name>
    <dbReference type="NCBI Taxonomy" id="2942909"/>
    <lineage>
        <taxon>Bacteria</taxon>
        <taxon>Bacillati</taxon>
        <taxon>Actinomycetota</taxon>
        <taxon>Actinomycetes</taxon>
        <taxon>Micrococcales</taxon>
        <taxon>Dermabacteraceae</taxon>
        <taxon>Brachybacterium</taxon>
    </lineage>
</organism>
<evidence type="ECO:0000256" key="1">
    <source>
        <dbReference type="SAM" id="MobiDB-lite"/>
    </source>
</evidence>
<sequence>MPTKTPQDRKTPQAEQDAEKQRQFADVEGHELLKPFSKVKGSDQARLTNRLIRLDVFDDVDEDTEDADEKDFSIQDLDLDAVADLIDYVSEKFALDSNKFDEFTMGQGGMQRAMDLTIAYASEMGKGED</sequence>
<accession>A0ABY4N969</accession>
<name>A0ABY4N969_9MICO</name>
<dbReference type="EMBL" id="CP097218">
    <property type="protein sequence ID" value="UQN30654.1"/>
    <property type="molecule type" value="Genomic_DNA"/>
</dbReference>
<keyword evidence="3" id="KW-1185">Reference proteome</keyword>
<evidence type="ECO:0000313" key="2">
    <source>
        <dbReference type="EMBL" id="UQN30654.1"/>
    </source>
</evidence>
<dbReference type="Proteomes" id="UP001055868">
    <property type="component" value="Chromosome"/>
</dbReference>
<evidence type="ECO:0008006" key="4">
    <source>
        <dbReference type="Google" id="ProtNLM"/>
    </source>
</evidence>
<evidence type="ECO:0000313" key="3">
    <source>
        <dbReference type="Proteomes" id="UP001055868"/>
    </source>
</evidence>
<protein>
    <recommendedName>
        <fullName evidence="4">Acyl carrier protein</fullName>
    </recommendedName>
</protein>
<feature type="region of interest" description="Disordered" evidence="1">
    <location>
        <begin position="1"/>
        <end position="26"/>
    </location>
</feature>
<dbReference type="RefSeq" id="WP_249480029.1">
    <property type="nucleotide sequence ID" value="NZ_CP097218.1"/>
</dbReference>
<gene>
    <name evidence="2" type="ORF">M4486_04955</name>
</gene>
<proteinExistence type="predicted"/>
<reference evidence="2" key="1">
    <citation type="submission" date="2022-05" db="EMBL/GenBank/DDBJ databases">
        <title>Genomic analysis of Brachybacterium sp. CBA3104.</title>
        <authorList>
            <person name="Roh S.W."/>
            <person name="Kim Y.B."/>
            <person name="Kim Y."/>
        </authorList>
    </citation>
    <scope>NUCLEOTIDE SEQUENCE</scope>
    <source>
        <strain evidence="2">CBA3104</strain>
    </source>
</reference>